<evidence type="ECO:0000256" key="1">
    <source>
        <dbReference type="ARBA" id="ARBA00022630"/>
    </source>
</evidence>
<dbReference type="SUPFAM" id="SSF51679">
    <property type="entry name" value="Bacterial luciferase-like"/>
    <property type="match status" value="1"/>
</dbReference>
<dbReference type="AlphaFoldDB" id="W3WRW3"/>
<keyword evidence="9" id="KW-1185">Reference proteome</keyword>
<evidence type="ECO:0000256" key="6">
    <source>
        <dbReference type="SAM" id="MobiDB-lite"/>
    </source>
</evidence>
<keyword evidence="4" id="KW-0503">Monooxygenase</keyword>
<sequence length="491" mass="53650">MASTKLIQFNILETCATGGNHFIGQWKNGPQDGCRRKDRLDYYMSLAKLAEKGKFTSIFFADSYGANDVYGGSTDATYRGGSQVAQLDPFVIVGAMAAVTESLGFALTANAIYLNPFILARSFSSLDHITNGRIGWNIVTGYTNSSALAMGFDGIMPHDQRYAKAEEFVNLTYRLWEGGWDDDAQVFDVERDTAYDPERLYKTEFSGKFHKLSAIHQVHPSPQRTPVIFQAGASSAGIALAGASSAGIALAGGNAEGLYCGSISSARTAQYVKTVREAAKAAGRDPSNVKAFAGVATFLGRTVEEAQAKYQRTLQNVSATAGLARFCAYTGIDLSSYPLDKPFSFDAGATNAVQGVIESFKAGNENNDAWTPRKLGERMSCGGMYPHVVGTPEMVADFMEKWMEETDVDGFNLYASSSPDTMQDVVELLVPVLQARGRYWKDYAVPGGTLRENMYIQPGHRRVRDDHPAANYRREREAERKARDLKAARIS</sequence>
<evidence type="ECO:0000256" key="4">
    <source>
        <dbReference type="ARBA" id="ARBA00023033"/>
    </source>
</evidence>
<evidence type="ECO:0000256" key="5">
    <source>
        <dbReference type="ARBA" id="ARBA00033748"/>
    </source>
</evidence>
<comment type="similarity">
    <text evidence="5">Belongs to the NtaA/SnaA/DszA monooxygenase family.</text>
</comment>
<dbReference type="eggNOG" id="ENOG502T9IQ">
    <property type="taxonomic scope" value="Eukaryota"/>
</dbReference>
<gene>
    <name evidence="8" type="ORF">PFICI_11956</name>
</gene>
<dbReference type="InterPro" id="IPR051260">
    <property type="entry name" value="Diverse_substr_monoxygenases"/>
</dbReference>
<dbReference type="HOGENOM" id="CLU_022256_0_0_1"/>
<dbReference type="GO" id="GO:0016705">
    <property type="term" value="F:oxidoreductase activity, acting on paired donors, with incorporation or reduction of molecular oxygen"/>
    <property type="evidence" value="ECO:0007669"/>
    <property type="project" value="InterPro"/>
</dbReference>
<protein>
    <recommendedName>
        <fullName evidence="7">Luciferase-like domain-containing protein</fullName>
    </recommendedName>
</protein>
<feature type="compositionally biased region" description="Basic and acidic residues" evidence="6">
    <location>
        <begin position="463"/>
        <end position="491"/>
    </location>
</feature>
<dbReference type="PANTHER" id="PTHR30011:SF16">
    <property type="entry name" value="C2H2 FINGER DOMAIN TRANSCRIPTION FACTOR (EUROFUNG)-RELATED"/>
    <property type="match status" value="1"/>
</dbReference>
<accession>W3WRW3</accession>
<evidence type="ECO:0000256" key="3">
    <source>
        <dbReference type="ARBA" id="ARBA00023002"/>
    </source>
</evidence>
<dbReference type="GeneID" id="19276969"/>
<dbReference type="InterPro" id="IPR036661">
    <property type="entry name" value="Luciferase-like_sf"/>
</dbReference>
<proteinExistence type="inferred from homology"/>
<evidence type="ECO:0000313" key="9">
    <source>
        <dbReference type="Proteomes" id="UP000030651"/>
    </source>
</evidence>
<keyword evidence="1" id="KW-0285">Flavoprotein</keyword>
<feature type="region of interest" description="Disordered" evidence="6">
    <location>
        <begin position="456"/>
        <end position="491"/>
    </location>
</feature>
<dbReference type="RefSeq" id="XP_007838728.1">
    <property type="nucleotide sequence ID" value="XM_007840537.1"/>
</dbReference>
<evidence type="ECO:0000313" key="8">
    <source>
        <dbReference type="EMBL" id="ETS76569.1"/>
    </source>
</evidence>
<evidence type="ECO:0000259" key="7">
    <source>
        <dbReference type="Pfam" id="PF00296"/>
    </source>
</evidence>
<dbReference type="KEGG" id="pfy:PFICI_11956"/>
<dbReference type="InterPro" id="IPR011251">
    <property type="entry name" value="Luciferase-like_dom"/>
</dbReference>
<dbReference type="GO" id="GO:0004497">
    <property type="term" value="F:monooxygenase activity"/>
    <property type="evidence" value="ECO:0007669"/>
    <property type="project" value="UniProtKB-KW"/>
</dbReference>
<keyword evidence="2" id="KW-0288">FMN</keyword>
<dbReference type="EMBL" id="KI912117">
    <property type="protein sequence ID" value="ETS76569.1"/>
    <property type="molecule type" value="Genomic_DNA"/>
</dbReference>
<dbReference type="Pfam" id="PF00296">
    <property type="entry name" value="Bac_luciferase"/>
    <property type="match status" value="1"/>
</dbReference>
<evidence type="ECO:0000256" key="2">
    <source>
        <dbReference type="ARBA" id="ARBA00022643"/>
    </source>
</evidence>
<organism evidence="8 9">
    <name type="scientific">Pestalotiopsis fici (strain W106-1 / CGMCC3.15140)</name>
    <dbReference type="NCBI Taxonomy" id="1229662"/>
    <lineage>
        <taxon>Eukaryota</taxon>
        <taxon>Fungi</taxon>
        <taxon>Dikarya</taxon>
        <taxon>Ascomycota</taxon>
        <taxon>Pezizomycotina</taxon>
        <taxon>Sordariomycetes</taxon>
        <taxon>Xylariomycetidae</taxon>
        <taxon>Amphisphaeriales</taxon>
        <taxon>Sporocadaceae</taxon>
        <taxon>Pestalotiopsis</taxon>
    </lineage>
</organism>
<dbReference type="InterPro" id="IPR016215">
    <property type="entry name" value="NTA_MOA"/>
</dbReference>
<dbReference type="OMA" id="FIYPAGH"/>
<reference evidence="9" key="1">
    <citation type="journal article" date="2015" name="BMC Genomics">
        <title>Genomic and transcriptomic analysis of the endophytic fungus Pestalotiopsis fici reveals its lifestyle and high potential for synthesis of natural products.</title>
        <authorList>
            <person name="Wang X."/>
            <person name="Zhang X."/>
            <person name="Liu L."/>
            <person name="Xiang M."/>
            <person name="Wang W."/>
            <person name="Sun X."/>
            <person name="Che Y."/>
            <person name="Guo L."/>
            <person name="Liu G."/>
            <person name="Guo L."/>
            <person name="Wang C."/>
            <person name="Yin W.B."/>
            <person name="Stadler M."/>
            <person name="Zhang X."/>
            <person name="Liu X."/>
        </authorList>
    </citation>
    <scope>NUCLEOTIDE SEQUENCE [LARGE SCALE GENOMIC DNA]</scope>
    <source>
        <strain evidence="9">W106-1 / CGMCC3.15140</strain>
    </source>
</reference>
<dbReference type="Gene3D" id="3.20.20.30">
    <property type="entry name" value="Luciferase-like domain"/>
    <property type="match status" value="1"/>
</dbReference>
<dbReference type="OrthoDB" id="5561043at2759"/>
<keyword evidence="3" id="KW-0560">Oxidoreductase</keyword>
<feature type="domain" description="Luciferase-like" evidence="7">
    <location>
        <begin position="33"/>
        <end position="406"/>
    </location>
</feature>
<name>W3WRW3_PESFW</name>
<dbReference type="Proteomes" id="UP000030651">
    <property type="component" value="Unassembled WGS sequence"/>
</dbReference>
<dbReference type="PIRSF" id="PIRSF000337">
    <property type="entry name" value="NTA_MOA"/>
    <property type="match status" value="1"/>
</dbReference>
<dbReference type="InParanoid" id="W3WRW3"/>
<dbReference type="PANTHER" id="PTHR30011">
    <property type="entry name" value="ALKANESULFONATE MONOOXYGENASE-RELATED"/>
    <property type="match status" value="1"/>
</dbReference>